<dbReference type="AlphaFoldDB" id="A0A2U2XEK6"/>
<dbReference type="Proteomes" id="UP000245370">
    <property type="component" value="Unassembled WGS sequence"/>
</dbReference>
<dbReference type="Gene3D" id="2.130.10.10">
    <property type="entry name" value="YVTN repeat-like/Quinoprotein amine dehydrogenase"/>
    <property type="match status" value="2"/>
</dbReference>
<sequence length="377" mass="43154">MLTLSIHAQEPSHFTIGQEKLIGLDIYDLHQDRQLNYWITTNNGLFKFDGYKITQLPCVGMLGNSLFNLTEDQHGNIYCSNLNGQLFKINDAGCNLYYTIPDSLVARNISFNFDDQNRLIVFSKDIFQVTEDKNPALLYDHYFYSHSRVYKTSKNKLISYNSGQGDLITIENGKIKSLEVEIDNKLITPKIIEIENQLIIYNRSTLKQLSDKFNSTKFELPKMKTARNDYRLYSDTKSLWIANLTGGVYYYKDTSYISEPTNLIFENSIISCHLKDHEGNTLLGTFGKGIIVIPNTGFKDIHFENTNSEVNKVTKMNDKSLIFGTQAGEIIKRDSLGKTTKIVSQGIKRIELLKNIPELDALFFNGKKNTTLHDNFQ</sequence>
<gene>
    <name evidence="1" type="ORF">DIT68_06510</name>
</gene>
<reference evidence="1 2" key="2">
    <citation type="submission" date="2018-05" db="EMBL/GenBank/DDBJ databases">
        <authorList>
            <person name="Lanie J.A."/>
            <person name="Ng W.-L."/>
            <person name="Kazmierczak K.M."/>
            <person name="Andrzejewski T.M."/>
            <person name="Davidsen T.M."/>
            <person name="Wayne K.J."/>
            <person name="Tettelin H."/>
            <person name="Glass J.I."/>
            <person name="Rusch D."/>
            <person name="Podicherti R."/>
            <person name="Tsui H.-C.T."/>
            <person name="Winkler M.E."/>
        </authorList>
    </citation>
    <scope>NUCLEOTIDE SEQUENCE [LARGE SCALE GENOMIC DNA]</scope>
    <source>
        <strain evidence="1 2">C305</strain>
    </source>
</reference>
<dbReference type="InterPro" id="IPR015943">
    <property type="entry name" value="WD40/YVTN_repeat-like_dom_sf"/>
</dbReference>
<accession>A0A2U2XEK6</accession>
<proteinExistence type="predicted"/>
<reference evidence="1 2" key="1">
    <citation type="submission" date="2018-05" db="EMBL/GenBank/DDBJ databases">
        <title>Brumimicrobium oceani sp. nov., isolated from coastal sediment.</title>
        <authorList>
            <person name="Kou Y."/>
        </authorList>
    </citation>
    <scope>NUCLEOTIDE SEQUENCE [LARGE SCALE GENOMIC DNA]</scope>
    <source>
        <strain evidence="1 2">C305</strain>
    </source>
</reference>
<evidence type="ECO:0000313" key="1">
    <source>
        <dbReference type="EMBL" id="PWH86203.1"/>
    </source>
</evidence>
<keyword evidence="2" id="KW-1185">Reference proteome</keyword>
<dbReference type="EMBL" id="QFRJ01000003">
    <property type="protein sequence ID" value="PWH86203.1"/>
    <property type="molecule type" value="Genomic_DNA"/>
</dbReference>
<evidence type="ECO:0000313" key="2">
    <source>
        <dbReference type="Proteomes" id="UP000245370"/>
    </source>
</evidence>
<name>A0A2U2XEK6_9FLAO</name>
<protein>
    <submittedName>
        <fullName evidence="1">Uncharacterized protein</fullName>
    </submittedName>
</protein>
<organism evidence="1 2">
    <name type="scientific">Brumimicrobium oceani</name>
    <dbReference type="NCBI Taxonomy" id="2100725"/>
    <lineage>
        <taxon>Bacteria</taxon>
        <taxon>Pseudomonadati</taxon>
        <taxon>Bacteroidota</taxon>
        <taxon>Flavobacteriia</taxon>
        <taxon>Flavobacteriales</taxon>
        <taxon>Crocinitomicaceae</taxon>
        <taxon>Brumimicrobium</taxon>
    </lineage>
</organism>
<comment type="caution">
    <text evidence="1">The sequence shown here is derived from an EMBL/GenBank/DDBJ whole genome shotgun (WGS) entry which is preliminary data.</text>
</comment>